<accession>A0A843XUQ6</accession>
<dbReference type="InterPro" id="IPR013747">
    <property type="entry name" value="ACP_syn_III_C"/>
</dbReference>
<evidence type="ECO:0000259" key="7">
    <source>
        <dbReference type="Pfam" id="PF08392"/>
    </source>
</evidence>
<dbReference type="EC" id="2.3.1.-" evidence="4"/>
<proteinExistence type="inferred from homology"/>
<dbReference type="InterPro" id="IPR012392">
    <property type="entry name" value="3-ktacl-CoA_syn"/>
</dbReference>
<dbReference type="Gene3D" id="3.40.47.10">
    <property type="match status" value="1"/>
</dbReference>
<feature type="domain" description="Beta-ketoacyl-[acyl-carrier-protein] synthase III C-terminal" evidence="8">
    <location>
        <begin position="390"/>
        <end position="470"/>
    </location>
</feature>
<feature type="active site" evidence="5">
    <location>
        <position position="428"/>
    </location>
</feature>
<keyword evidence="6" id="KW-0812">Transmembrane</keyword>
<dbReference type="GO" id="GO:0016020">
    <property type="term" value="C:membrane"/>
    <property type="evidence" value="ECO:0007669"/>
    <property type="project" value="InterPro"/>
</dbReference>
<dbReference type="AlphaFoldDB" id="A0A843XUQ6"/>
<organism evidence="9 10">
    <name type="scientific">Colocasia esculenta</name>
    <name type="common">Wild taro</name>
    <name type="synonym">Arum esculentum</name>
    <dbReference type="NCBI Taxonomy" id="4460"/>
    <lineage>
        <taxon>Eukaryota</taxon>
        <taxon>Viridiplantae</taxon>
        <taxon>Streptophyta</taxon>
        <taxon>Embryophyta</taxon>
        <taxon>Tracheophyta</taxon>
        <taxon>Spermatophyta</taxon>
        <taxon>Magnoliopsida</taxon>
        <taxon>Liliopsida</taxon>
        <taxon>Araceae</taxon>
        <taxon>Aroideae</taxon>
        <taxon>Colocasieae</taxon>
        <taxon>Colocasia</taxon>
    </lineage>
</organism>
<dbReference type="GO" id="GO:0006633">
    <property type="term" value="P:fatty acid biosynthetic process"/>
    <property type="evidence" value="ECO:0007669"/>
    <property type="project" value="UniProtKB-UniPathway"/>
</dbReference>
<keyword evidence="3 4" id="KW-0012">Acyltransferase</keyword>
<evidence type="ECO:0000256" key="3">
    <source>
        <dbReference type="ARBA" id="ARBA00023315"/>
    </source>
</evidence>
<keyword evidence="6" id="KW-0472">Membrane</keyword>
<sequence length="502" mass="56099">MEALRQQLTPIRLLQATFFALLTLTLALHALLSTAVASALASLLLDQKLLLLLSTHKVAVLSLLWCTLIALLGYLSTRPRAVLMLDYACFKPDDDRKLHIEACEYFVRRSGRFNIESEEFMREIYLRSGLGDETYAPPFIFQTDYEAKLKSAVDEAEEGMFAAVEAVLKKTRVSPERIDILIVACGMFSPSPSLSARVMNRFPFRPSTQTFNLTAMGCSAGATACEMAANLLSRSRKVGYALMVVTENISLNWYFGDDRSMLVSNCIFRLGTSAVLITNDPARRADAKMELLQSLTTHHGGDDASYGVVMQEEDSQGQVGVTLKKDLIRVAGGRLRDHIKILAPRVLPVSQLVSHGYAQLKNWLQAARAPDGDRAKPPRMVIPDFRTAFEHMCVHAGGRAVVEAVERVMKLPVEILEPAMMTLHRFGNSSGPLLFYELAYFDAKRRVKKGDRMWMVSFGAGFIVCSLVWKALRDSEKDPFNPWNDRIHLYPVKTVLNSKSKK</sequence>
<feature type="active site" evidence="5">
    <location>
        <position position="424"/>
    </location>
</feature>
<dbReference type="SUPFAM" id="SSF53901">
    <property type="entry name" value="Thiolase-like"/>
    <property type="match status" value="2"/>
</dbReference>
<comment type="pathway">
    <text evidence="4">Lipid metabolism; fatty acid biosynthesis.</text>
</comment>
<dbReference type="Pfam" id="PF08541">
    <property type="entry name" value="ACP_syn_III_C"/>
    <property type="match status" value="1"/>
</dbReference>
<dbReference type="EMBL" id="NMUH01013865">
    <property type="protein sequence ID" value="MQM22760.1"/>
    <property type="molecule type" value="Genomic_DNA"/>
</dbReference>
<dbReference type="OrthoDB" id="329835at2759"/>
<keyword evidence="10" id="KW-1185">Reference proteome</keyword>
<dbReference type="Pfam" id="PF08392">
    <property type="entry name" value="FAE1_CUT1_RppA"/>
    <property type="match status" value="1"/>
</dbReference>
<feature type="active site" evidence="5">
    <location>
        <position position="395"/>
    </location>
</feature>
<dbReference type="UniPathway" id="UPA00094"/>
<comment type="similarity">
    <text evidence="1 4">Belongs to the thiolase-like superfamily. Chalcone/stilbene synthases family.</text>
</comment>
<dbReference type="InterPro" id="IPR013601">
    <property type="entry name" value="FAE1_typ3_polyketide_synth"/>
</dbReference>
<dbReference type="PANTHER" id="PTHR31561">
    <property type="entry name" value="3-KETOACYL-COA SYNTHASE"/>
    <property type="match status" value="1"/>
</dbReference>
<name>A0A843XUQ6_COLES</name>
<feature type="active site" evidence="5">
    <location>
        <position position="218"/>
    </location>
</feature>
<feature type="active site" evidence="5">
    <location>
        <position position="298"/>
    </location>
</feature>
<gene>
    <name evidence="9" type="ORF">Taro_055817</name>
</gene>
<evidence type="ECO:0000313" key="10">
    <source>
        <dbReference type="Proteomes" id="UP000652761"/>
    </source>
</evidence>
<reference evidence="9" key="1">
    <citation type="submission" date="2017-07" db="EMBL/GenBank/DDBJ databases">
        <title>Taro Niue Genome Assembly and Annotation.</title>
        <authorList>
            <person name="Atibalentja N."/>
            <person name="Keating K."/>
            <person name="Fields C.J."/>
        </authorList>
    </citation>
    <scope>NUCLEOTIDE SEQUENCE</scope>
    <source>
        <strain evidence="9">Niue_2</strain>
        <tissue evidence="9">Leaf</tissue>
    </source>
</reference>
<feature type="transmembrane region" description="Helical" evidence="6">
    <location>
        <begin position="453"/>
        <end position="472"/>
    </location>
</feature>
<evidence type="ECO:0000256" key="6">
    <source>
        <dbReference type="SAM" id="Phobius"/>
    </source>
</evidence>
<dbReference type="Proteomes" id="UP000652761">
    <property type="component" value="Unassembled WGS sequence"/>
</dbReference>
<evidence type="ECO:0000259" key="8">
    <source>
        <dbReference type="Pfam" id="PF08541"/>
    </source>
</evidence>
<dbReference type="GO" id="GO:0016747">
    <property type="term" value="F:acyltransferase activity, transferring groups other than amino-acyl groups"/>
    <property type="evidence" value="ECO:0007669"/>
    <property type="project" value="InterPro"/>
</dbReference>
<dbReference type="PIRSF" id="PIRSF036417">
    <property type="entry name" value="3-ktacl-CoA_syn"/>
    <property type="match status" value="1"/>
</dbReference>
<protein>
    <recommendedName>
        <fullName evidence="4">3-ketoacyl-CoA synthase</fullName>
        <ecNumber evidence="4">2.3.1.-</ecNumber>
    </recommendedName>
</protein>
<keyword evidence="2 4" id="KW-0808">Transferase</keyword>
<evidence type="ECO:0000256" key="4">
    <source>
        <dbReference type="PIRNR" id="PIRNR036417"/>
    </source>
</evidence>
<evidence type="ECO:0000256" key="1">
    <source>
        <dbReference type="ARBA" id="ARBA00005531"/>
    </source>
</evidence>
<feature type="active site" evidence="5">
    <location>
        <position position="391"/>
    </location>
</feature>
<dbReference type="CDD" id="cd00831">
    <property type="entry name" value="CHS_like"/>
    <property type="match status" value="1"/>
</dbReference>
<keyword evidence="6" id="KW-1133">Transmembrane helix</keyword>
<evidence type="ECO:0000256" key="2">
    <source>
        <dbReference type="ARBA" id="ARBA00022679"/>
    </source>
</evidence>
<evidence type="ECO:0000256" key="5">
    <source>
        <dbReference type="PIRSR" id="PIRSR036417-1"/>
    </source>
</evidence>
<feature type="transmembrane region" description="Helical" evidence="6">
    <location>
        <begin position="57"/>
        <end position="75"/>
    </location>
</feature>
<feature type="domain" description="FAE" evidence="7">
    <location>
        <begin position="74"/>
        <end position="354"/>
    </location>
</feature>
<comment type="caution">
    <text evidence="9">The sequence shown here is derived from an EMBL/GenBank/DDBJ whole genome shotgun (WGS) entry which is preliminary data.</text>
</comment>
<dbReference type="InterPro" id="IPR016039">
    <property type="entry name" value="Thiolase-like"/>
</dbReference>
<evidence type="ECO:0000313" key="9">
    <source>
        <dbReference type="EMBL" id="MQM22760.1"/>
    </source>
</evidence>